<feature type="transmembrane region" description="Helical" evidence="10">
    <location>
        <begin position="247"/>
        <end position="266"/>
    </location>
</feature>
<sequence length="554" mass="61502">MSRQPAPENLPPAWNIEVNTASYEEGADAKKATVDATATPVVAPLKKGEPLVTRKELWSYYLYYNGDNGVGPLGYSMTLFQSLATSAGYDPVAGPGSTCTPSSQCVLPWGSGTKAVSSIVLISNGVSFAVMTAIFTTIGSAADYGTFGRWLLLVITVICWAAQFASMSLTSSSRWGAAMALYMVGFITYGATLVFYAAVFPRLARNTPHARQLREKYENGEIPAEEYEVEESLEKNRISNISTMHSNIGYIVTLALNLSLLLPQATNPKVDNYVLVLTNAYWVVTGIWWFIFQQPRPGPSLPKGEHYLTVGWKQIWIAVKQYKKLPYTFIYLVAFFLLADGLNTTGTLISICQNDKFQFSFLYNTYLGLAQAITSTASTLGFWYIQRYWKISTKKMFVVTNVVTIMIPLWGMIGIWTPKLGFHNVWEFWAYNVVFGLFQAPYYAFSQTMMAELSPPGFDNMFFGLFGLSNRASSMIGPNVIQAIINETGDNWKGFPFLFALCTAASIVIWFGVDITKGRRDAVAWADKHRSYAETGVYSGEDDSVHSDDLVKTS</sequence>
<evidence type="ECO:0000256" key="7">
    <source>
        <dbReference type="ARBA" id="ARBA00022989"/>
    </source>
</evidence>
<feature type="transmembrane region" description="Helical" evidence="10">
    <location>
        <begin position="428"/>
        <end position="445"/>
    </location>
</feature>
<dbReference type="EMBL" id="KV722343">
    <property type="protein sequence ID" value="OCH94557.1"/>
    <property type="molecule type" value="Genomic_DNA"/>
</dbReference>
<feature type="transmembrane region" description="Helical" evidence="10">
    <location>
        <begin position="329"/>
        <end position="351"/>
    </location>
</feature>
<dbReference type="GO" id="GO:0006914">
    <property type="term" value="P:autophagy"/>
    <property type="evidence" value="ECO:0007669"/>
    <property type="project" value="UniProtKB-KW"/>
</dbReference>
<keyword evidence="9 10" id="KW-0472">Membrane</keyword>
<feature type="transmembrane region" description="Helical" evidence="10">
    <location>
        <begin position="175"/>
        <end position="199"/>
    </location>
</feature>
<evidence type="ECO:0000256" key="3">
    <source>
        <dbReference type="ARBA" id="ARBA00022448"/>
    </source>
</evidence>
<evidence type="ECO:0000256" key="5">
    <source>
        <dbReference type="ARBA" id="ARBA00022692"/>
    </source>
</evidence>
<comment type="function">
    <text evidence="10">Vacuolar effluxer which mediate the efflux of amino acids resulting from autophagic degradation. The release of autophagic amino acids allows the maintenance of protein synthesis and viability during nitrogen starvation.</text>
</comment>
<keyword evidence="7 10" id="KW-1133">Transmembrane helix</keyword>
<evidence type="ECO:0000256" key="6">
    <source>
        <dbReference type="ARBA" id="ARBA00022970"/>
    </source>
</evidence>
<keyword evidence="4 10" id="KW-0926">Vacuole</keyword>
<dbReference type="Pfam" id="PF11700">
    <property type="entry name" value="ATG22"/>
    <property type="match status" value="1"/>
</dbReference>
<name>A0A8E2DRX4_9APHY</name>
<feature type="transmembrane region" description="Helical" evidence="10">
    <location>
        <begin position="116"/>
        <end position="138"/>
    </location>
</feature>
<dbReference type="PANTHER" id="PTHR23519">
    <property type="entry name" value="AUTOPHAGY-RELATED PROTEIN 22"/>
    <property type="match status" value="1"/>
</dbReference>
<dbReference type="OrthoDB" id="42657at2759"/>
<feature type="transmembrane region" description="Helical" evidence="10">
    <location>
        <begin position="150"/>
        <end position="169"/>
    </location>
</feature>
<keyword evidence="12" id="KW-1185">Reference proteome</keyword>
<dbReference type="InterPro" id="IPR024671">
    <property type="entry name" value="Atg22-like"/>
</dbReference>
<keyword evidence="5 10" id="KW-0812">Transmembrane</keyword>
<keyword evidence="6 10" id="KW-0029">Amino-acid transport</keyword>
<reference evidence="11 12" key="1">
    <citation type="submission" date="2016-07" db="EMBL/GenBank/DDBJ databases">
        <title>Draft genome of the white-rot fungus Obba rivulosa 3A-2.</title>
        <authorList>
            <consortium name="DOE Joint Genome Institute"/>
            <person name="Miettinen O."/>
            <person name="Riley R."/>
            <person name="Acob R."/>
            <person name="Barry K."/>
            <person name="Cullen D."/>
            <person name="De Vries R."/>
            <person name="Hainaut M."/>
            <person name="Hatakka A."/>
            <person name="Henrissat B."/>
            <person name="Hilden K."/>
            <person name="Kuo R."/>
            <person name="Labutti K."/>
            <person name="Lipzen A."/>
            <person name="Makela M.R."/>
            <person name="Sandor L."/>
            <person name="Spatafora J.W."/>
            <person name="Grigoriev I.V."/>
            <person name="Hibbett D.S."/>
        </authorList>
    </citation>
    <scope>NUCLEOTIDE SEQUENCE [LARGE SCALE GENOMIC DNA]</scope>
    <source>
        <strain evidence="11 12">3A-2</strain>
    </source>
</reference>
<feature type="transmembrane region" description="Helical" evidence="10">
    <location>
        <begin position="397"/>
        <end position="416"/>
    </location>
</feature>
<gene>
    <name evidence="11" type="ORF">OBBRIDRAFT_789251</name>
</gene>
<comment type="subcellular location">
    <subcellularLocation>
        <location evidence="1 10">Vacuole membrane</location>
        <topology evidence="1 10">Multi-pass membrane protein</topology>
    </subcellularLocation>
</comment>
<evidence type="ECO:0000256" key="8">
    <source>
        <dbReference type="ARBA" id="ARBA00023006"/>
    </source>
</evidence>
<dbReference type="InterPro" id="IPR050495">
    <property type="entry name" value="ATG22/LtaA_families"/>
</dbReference>
<dbReference type="InterPro" id="IPR036259">
    <property type="entry name" value="MFS_trans_sf"/>
</dbReference>
<dbReference type="GO" id="GO:0005774">
    <property type="term" value="C:vacuolar membrane"/>
    <property type="evidence" value="ECO:0007669"/>
    <property type="project" value="UniProtKB-SubCell"/>
</dbReference>
<evidence type="ECO:0000313" key="12">
    <source>
        <dbReference type="Proteomes" id="UP000250043"/>
    </source>
</evidence>
<evidence type="ECO:0000256" key="2">
    <source>
        <dbReference type="ARBA" id="ARBA00006978"/>
    </source>
</evidence>
<evidence type="ECO:0000256" key="10">
    <source>
        <dbReference type="RuleBase" id="RU363073"/>
    </source>
</evidence>
<dbReference type="AlphaFoldDB" id="A0A8E2DRX4"/>
<feature type="transmembrane region" description="Helical" evidence="10">
    <location>
        <begin position="457"/>
        <end position="474"/>
    </location>
</feature>
<evidence type="ECO:0000256" key="1">
    <source>
        <dbReference type="ARBA" id="ARBA00004128"/>
    </source>
</evidence>
<dbReference type="PANTHER" id="PTHR23519:SF4">
    <property type="entry name" value="AUTOPHAGY-RELATED PROTEIN"/>
    <property type="match status" value="1"/>
</dbReference>
<proteinExistence type="inferred from homology"/>
<keyword evidence="3 10" id="KW-0813">Transport</keyword>
<dbReference type="GO" id="GO:0032974">
    <property type="term" value="P:amino acid transmembrane export from vacuole"/>
    <property type="evidence" value="ECO:0007669"/>
    <property type="project" value="InterPro"/>
</dbReference>
<protein>
    <recommendedName>
        <fullName evidence="10">Autophagy-related protein</fullName>
    </recommendedName>
</protein>
<accession>A0A8E2DRX4</accession>
<dbReference type="Gene3D" id="1.20.1250.20">
    <property type="entry name" value="MFS general substrate transporter like domains"/>
    <property type="match status" value="1"/>
</dbReference>
<dbReference type="InterPro" id="IPR044738">
    <property type="entry name" value="Atg22"/>
</dbReference>
<keyword evidence="8 10" id="KW-0072">Autophagy</keyword>
<comment type="similarity">
    <text evidence="2 10">Belongs to the ATG22 family.</text>
</comment>
<organism evidence="11 12">
    <name type="scientific">Obba rivulosa</name>
    <dbReference type="NCBI Taxonomy" id="1052685"/>
    <lineage>
        <taxon>Eukaryota</taxon>
        <taxon>Fungi</taxon>
        <taxon>Dikarya</taxon>
        <taxon>Basidiomycota</taxon>
        <taxon>Agaricomycotina</taxon>
        <taxon>Agaricomycetes</taxon>
        <taxon>Polyporales</taxon>
        <taxon>Gelatoporiaceae</taxon>
        <taxon>Obba</taxon>
    </lineage>
</organism>
<dbReference type="Proteomes" id="UP000250043">
    <property type="component" value="Unassembled WGS sequence"/>
</dbReference>
<feature type="transmembrane region" description="Helical" evidence="10">
    <location>
        <begin position="363"/>
        <end position="385"/>
    </location>
</feature>
<feature type="transmembrane region" description="Helical" evidence="10">
    <location>
        <begin position="272"/>
        <end position="292"/>
    </location>
</feature>
<dbReference type="SUPFAM" id="SSF103473">
    <property type="entry name" value="MFS general substrate transporter"/>
    <property type="match status" value="1"/>
</dbReference>
<evidence type="ECO:0000313" key="11">
    <source>
        <dbReference type="EMBL" id="OCH94557.1"/>
    </source>
</evidence>
<feature type="transmembrane region" description="Helical" evidence="10">
    <location>
        <begin position="494"/>
        <end position="513"/>
    </location>
</feature>
<dbReference type="CDD" id="cd17483">
    <property type="entry name" value="MFS_Atg22_like"/>
    <property type="match status" value="1"/>
</dbReference>
<evidence type="ECO:0000256" key="4">
    <source>
        <dbReference type="ARBA" id="ARBA00022554"/>
    </source>
</evidence>
<evidence type="ECO:0000256" key="9">
    <source>
        <dbReference type="ARBA" id="ARBA00023136"/>
    </source>
</evidence>